<reference evidence="3" key="1">
    <citation type="submission" date="2020-10" db="EMBL/GenBank/DDBJ databases">
        <title>Chromosome-scale genome assembly of the Allis shad, Alosa alosa.</title>
        <authorList>
            <person name="Margot Z."/>
            <person name="Christophe K."/>
            <person name="Cabau C."/>
            <person name="Louis A."/>
            <person name="Berthelot C."/>
            <person name="Parey E."/>
            <person name="Roest Crollius H."/>
            <person name="Montfort J."/>
            <person name="Robinson-Rechavi M."/>
            <person name="Bucao C."/>
            <person name="Bouchez O."/>
            <person name="Gislard M."/>
            <person name="Lluch J."/>
            <person name="Milhes M."/>
            <person name="Lampietro C."/>
            <person name="Lopez Roques C."/>
            <person name="Donnadieu C."/>
            <person name="Braasch I."/>
            <person name="Desvignes T."/>
            <person name="Postlethwait J."/>
            <person name="Bobe J."/>
            <person name="Guiguen Y."/>
        </authorList>
    </citation>
    <scope>NUCLEOTIDE SEQUENCE</scope>
    <source>
        <strain evidence="3">M-15738</strain>
        <tissue evidence="3">Blood</tissue>
    </source>
</reference>
<dbReference type="SMART" id="SM00368">
    <property type="entry name" value="LRR_RI"/>
    <property type="match status" value="13"/>
</dbReference>
<dbReference type="PANTHER" id="PTHR24106">
    <property type="entry name" value="NACHT, LRR AND CARD DOMAINS-CONTAINING"/>
    <property type="match status" value="1"/>
</dbReference>
<dbReference type="AlphaFoldDB" id="A0AAV6FHK0"/>
<organism evidence="3 4">
    <name type="scientific">Alosa alosa</name>
    <name type="common">allis shad</name>
    <dbReference type="NCBI Taxonomy" id="278164"/>
    <lineage>
        <taxon>Eukaryota</taxon>
        <taxon>Metazoa</taxon>
        <taxon>Chordata</taxon>
        <taxon>Craniata</taxon>
        <taxon>Vertebrata</taxon>
        <taxon>Euteleostomi</taxon>
        <taxon>Actinopterygii</taxon>
        <taxon>Neopterygii</taxon>
        <taxon>Teleostei</taxon>
        <taxon>Clupei</taxon>
        <taxon>Clupeiformes</taxon>
        <taxon>Clupeoidei</taxon>
        <taxon>Clupeidae</taxon>
        <taxon>Alosa</taxon>
    </lineage>
</organism>
<dbReference type="Proteomes" id="UP000823561">
    <property type="component" value="Unassembled WGS sequence"/>
</dbReference>
<comment type="caution">
    <text evidence="3">The sequence shown here is derived from an EMBL/GenBank/DDBJ whole genome shotgun (WGS) entry which is preliminary data.</text>
</comment>
<name>A0AAV6FHK0_9TELE</name>
<keyword evidence="1" id="KW-0433">Leucine-rich repeat</keyword>
<keyword evidence="4" id="KW-1185">Reference proteome</keyword>
<protein>
    <submittedName>
        <fullName evidence="3">Uncharacterized protein</fullName>
    </submittedName>
</protein>
<dbReference type="SUPFAM" id="SSF52047">
    <property type="entry name" value="RNI-like"/>
    <property type="match status" value="2"/>
</dbReference>
<dbReference type="InterPro" id="IPR051261">
    <property type="entry name" value="NLR"/>
</dbReference>
<evidence type="ECO:0000256" key="2">
    <source>
        <dbReference type="ARBA" id="ARBA00022737"/>
    </source>
</evidence>
<dbReference type="PROSITE" id="PS51450">
    <property type="entry name" value="LRR"/>
    <property type="match status" value="2"/>
</dbReference>
<sequence>PNSLTELDLSHNDLRNSGVQLLSKGLSSPNCKLQTLRLAECKLSENACGIVAAVLQSTNSLTELDLSHNDLRDSGVQLLSKGLSSPNCKLQTLRFAECKLSEKSCGIVAAVLQSPNSLTELDLSHNDLRNSGVQLLSKGLSSPNCKLQTLRLAECKLSENACGIVAAVLQSPNSLTELDLSHNDLRDSGVQLLSKGLSSPNCKLQTLRLSKCGVSDEGYVCLALAMMINPSCVKELYVNNNHSGGSAQKLLSATLEDPHRKVETLQLAECKLSEKSCGIVAAVLQSPNSLTELDLSHNDLRNSGVQLLSKGLSSPNCKLQTLRFAECKLSEKSCGIVAAVLQSPNSLTELDLSHNDLRNSGVQLLSKGLSSPNCKLQTLRLVLEMSL</sequence>
<dbReference type="InterPro" id="IPR032675">
    <property type="entry name" value="LRR_dom_sf"/>
</dbReference>
<dbReference type="InterPro" id="IPR006553">
    <property type="entry name" value="Leu-rich_rpt_Cys-con_subtyp"/>
</dbReference>
<gene>
    <name evidence="3" type="ORF">AALO_G00307280</name>
</gene>
<proteinExistence type="predicted"/>
<feature type="non-terminal residue" evidence="3">
    <location>
        <position position="1"/>
    </location>
</feature>
<dbReference type="InterPro" id="IPR001611">
    <property type="entry name" value="Leu-rich_rpt"/>
</dbReference>
<dbReference type="PRINTS" id="PR00019">
    <property type="entry name" value="LEURICHRPT"/>
</dbReference>
<dbReference type="Gene3D" id="3.80.10.10">
    <property type="entry name" value="Ribonuclease Inhibitor"/>
    <property type="match status" value="2"/>
</dbReference>
<accession>A0AAV6FHK0</accession>
<dbReference type="EMBL" id="JADWDJ010000170">
    <property type="protein sequence ID" value="KAG5260540.1"/>
    <property type="molecule type" value="Genomic_DNA"/>
</dbReference>
<keyword evidence="2" id="KW-0677">Repeat</keyword>
<evidence type="ECO:0000256" key="1">
    <source>
        <dbReference type="ARBA" id="ARBA00022614"/>
    </source>
</evidence>
<dbReference type="SMART" id="SM00367">
    <property type="entry name" value="LRR_CC"/>
    <property type="match status" value="7"/>
</dbReference>
<evidence type="ECO:0000313" key="4">
    <source>
        <dbReference type="Proteomes" id="UP000823561"/>
    </source>
</evidence>
<evidence type="ECO:0000313" key="3">
    <source>
        <dbReference type="EMBL" id="KAG5260540.1"/>
    </source>
</evidence>
<dbReference type="Pfam" id="PF13516">
    <property type="entry name" value="LRR_6"/>
    <property type="match status" value="7"/>
</dbReference>